<organism evidence="1 2">
    <name type="scientific">Acaulospora colombiana</name>
    <dbReference type="NCBI Taxonomy" id="27376"/>
    <lineage>
        <taxon>Eukaryota</taxon>
        <taxon>Fungi</taxon>
        <taxon>Fungi incertae sedis</taxon>
        <taxon>Mucoromycota</taxon>
        <taxon>Glomeromycotina</taxon>
        <taxon>Glomeromycetes</taxon>
        <taxon>Diversisporales</taxon>
        <taxon>Acaulosporaceae</taxon>
        <taxon>Acaulospora</taxon>
    </lineage>
</organism>
<gene>
    <name evidence="1" type="ORF">ACOLOM_LOCUS741</name>
</gene>
<evidence type="ECO:0000313" key="2">
    <source>
        <dbReference type="Proteomes" id="UP000789525"/>
    </source>
</evidence>
<reference evidence="1" key="1">
    <citation type="submission" date="2021-06" db="EMBL/GenBank/DDBJ databases">
        <authorList>
            <person name="Kallberg Y."/>
            <person name="Tangrot J."/>
            <person name="Rosling A."/>
        </authorList>
    </citation>
    <scope>NUCLEOTIDE SEQUENCE</scope>
    <source>
        <strain evidence="1">CL356</strain>
    </source>
</reference>
<dbReference type="EMBL" id="CAJVPT010000797">
    <property type="protein sequence ID" value="CAG8450652.1"/>
    <property type="molecule type" value="Genomic_DNA"/>
</dbReference>
<sequence length="574" mass="66884">MRNILYEGLSEDLGGYLEKGHMCDVKIHVGEYRDKKTFDAHSIILAARSPYFRKEIESRLQNSENVIEFYKPRISPSVFKPLLKYIYTGIVPLHNPEAENFLDVLLAADEPLLSDDPSLIIDFILVASELELGQLVERLQHNLLGDRTEWLRENIDRIYEKCFMNPSLKILKDFCIETIRTDVELMLQLEKFSRMPLNDAVLMMSRDDLMMEEIDVWNQAVRWSIAQFPNLSRNPERWTAVQCNDLKLMMENFTGVIRWLHISRDEFATSVVPYSKILTGELYGELVRYYLNSEASNFPNLPKRLGKFESNLISINHMSRISEWIEAQQARSIRRCERTTEKMRYRYNLLIRGSRDGFDKSNFQEACQNIGPTVTLIKPEGSDLIIGGYNPIPWTTSEENNIRTLKSFIFSFDNSCGDLANAGRLGGTKNSKVHPIISITNEGFKFGADFFLRFTNSYNQANFILDYHNVEYNLLDNVKLEIRNPVRIKDYEIFSIHDLPSSSQLTHFVIPSLQSSYNFILGISMRFIEFLLERNVLEKRNFDLFLKYSDLRTVFESLAAERRTDNTKESRKFK</sequence>
<protein>
    <submittedName>
        <fullName evidence="1">5392_t:CDS:1</fullName>
    </submittedName>
</protein>
<accession>A0ACA9K3Y0</accession>
<keyword evidence="2" id="KW-1185">Reference proteome</keyword>
<evidence type="ECO:0000313" key="1">
    <source>
        <dbReference type="EMBL" id="CAG8450652.1"/>
    </source>
</evidence>
<comment type="caution">
    <text evidence="1">The sequence shown here is derived from an EMBL/GenBank/DDBJ whole genome shotgun (WGS) entry which is preliminary data.</text>
</comment>
<name>A0ACA9K3Y0_9GLOM</name>
<dbReference type="Proteomes" id="UP000789525">
    <property type="component" value="Unassembled WGS sequence"/>
</dbReference>
<proteinExistence type="predicted"/>